<protein>
    <submittedName>
        <fullName evidence="2">Uncharacterized protein</fullName>
    </submittedName>
</protein>
<dbReference type="Proteomes" id="UP000536604">
    <property type="component" value="Unassembled WGS sequence"/>
</dbReference>
<dbReference type="AlphaFoldDB" id="A0A841IXV8"/>
<evidence type="ECO:0000313" key="2">
    <source>
        <dbReference type="EMBL" id="MBB6121068.1"/>
    </source>
</evidence>
<organism evidence="2 3">
    <name type="scientific">Nocardiopsis algeriensis</name>
    <dbReference type="NCBI Taxonomy" id="1478215"/>
    <lineage>
        <taxon>Bacteria</taxon>
        <taxon>Bacillati</taxon>
        <taxon>Actinomycetota</taxon>
        <taxon>Actinomycetes</taxon>
        <taxon>Streptosporangiales</taxon>
        <taxon>Nocardiopsidaceae</taxon>
        <taxon>Nocardiopsis</taxon>
    </lineage>
</organism>
<evidence type="ECO:0000313" key="3">
    <source>
        <dbReference type="Proteomes" id="UP000536604"/>
    </source>
</evidence>
<keyword evidence="3" id="KW-1185">Reference proteome</keyword>
<feature type="compositionally biased region" description="Low complexity" evidence="1">
    <location>
        <begin position="31"/>
        <end position="40"/>
    </location>
</feature>
<accession>A0A841IXV8</accession>
<reference evidence="2 3" key="1">
    <citation type="submission" date="2020-08" db="EMBL/GenBank/DDBJ databases">
        <title>Genomic Encyclopedia of Type Strains, Phase III (KMG-III): the genomes of soil and plant-associated and newly described type strains.</title>
        <authorList>
            <person name="Whitman W."/>
        </authorList>
    </citation>
    <scope>NUCLEOTIDE SEQUENCE [LARGE SCALE GENOMIC DNA]</scope>
    <source>
        <strain evidence="2 3">CECT 8712</strain>
    </source>
</reference>
<gene>
    <name evidence="2" type="ORF">FHS13_003029</name>
</gene>
<feature type="region of interest" description="Disordered" evidence="1">
    <location>
        <begin position="1"/>
        <end position="60"/>
    </location>
</feature>
<proteinExistence type="predicted"/>
<dbReference type="EMBL" id="JACHJO010000008">
    <property type="protein sequence ID" value="MBB6121068.1"/>
    <property type="molecule type" value="Genomic_DNA"/>
</dbReference>
<name>A0A841IXV8_9ACTN</name>
<evidence type="ECO:0000256" key="1">
    <source>
        <dbReference type="SAM" id="MobiDB-lite"/>
    </source>
</evidence>
<comment type="caution">
    <text evidence="2">The sequence shown here is derived from an EMBL/GenBank/DDBJ whole genome shotgun (WGS) entry which is preliminary data.</text>
</comment>
<dbReference type="RefSeq" id="WP_221442947.1">
    <property type="nucleotide sequence ID" value="NZ_JACHJO010000008.1"/>
</dbReference>
<sequence>MSLLTVTPTMADEEDPSSAGDSTSETEELDALALAEQAGEPVETTSLTDEKTRHYLGVCR</sequence>